<dbReference type="GO" id="GO:0009750">
    <property type="term" value="P:response to fructose"/>
    <property type="evidence" value="ECO:0007669"/>
    <property type="project" value="TreeGrafter"/>
</dbReference>
<dbReference type="Proteomes" id="UP000002669">
    <property type="component" value="Unassembled WGS sequence"/>
</dbReference>
<dbReference type="RefSeq" id="XP_003172143.1">
    <property type="nucleotide sequence ID" value="XM_003172095.1"/>
</dbReference>
<dbReference type="SUPFAM" id="SSF53067">
    <property type="entry name" value="Actin-like ATPase domain"/>
    <property type="match status" value="2"/>
</dbReference>
<protein>
    <submittedName>
        <fullName evidence="4">N-acetylmuramic acid 6-phosphate etherase</fullName>
    </submittedName>
</protein>
<dbReference type="GO" id="GO:0016835">
    <property type="term" value="F:carbon-oxygen lyase activity"/>
    <property type="evidence" value="ECO:0007669"/>
    <property type="project" value="InterPro"/>
</dbReference>
<name>E4UWH6_ARTGP</name>
<keyword evidence="2" id="KW-0119">Carbohydrate metabolism</keyword>
<dbReference type="OMA" id="PCNLTDG"/>
<dbReference type="GO" id="GO:0042593">
    <property type="term" value="P:glucose homeostasis"/>
    <property type="evidence" value="ECO:0007669"/>
    <property type="project" value="TreeGrafter"/>
</dbReference>
<dbReference type="InParanoid" id="E4UWH6"/>
<feature type="domain" description="SIS" evidence="3">
    <location>
        <begin position="59"/>
        <end position="225"/>
    </location>
</feature>
<dbReference type="PROSITE" id="PS01272">
    <property type="entry name" value="GCKR"/>
    <property type="match status" value="1"/>
</dbReference>
<dbReference type="Pfam" id="PF22645">
    <property type="entry name" value="GKRP_SIS_N"/>
    <property type="match status" value="1"/>
</dbReference>
<dbReference type="GO" id="GO:0046348">
    <property type="term" value="P:amino sugar catabolic process"/>
    <property type="evidence" value="ECO:0007669"/>
    <property type="project" value="InterPro"/>
</dbReference>
<dbReference type="Gene3D" id="1.10.8.1080">
    <property type="match status" value="1"/>
</dbReference>
<dbReference type="GO" id="GO:0005654">
    <property type="term" value="C:nucleoplasm"/>
    <property type="evidence" value="ECO:0007669"/>
    <property type="project" value="TreeGrafter"/>
</dbReference>
<proteinExistence type="inferred from homology"/>
<dbReference type="Gene3D" id="3.40.50.10490">
    <property type="entry name" value="Glucose-6-phosphate isomerase like protein, domain 1"/>
    <property type="match status" value="1"/>
</dbReference>
<dbReference type="NCBIfam" id="NF003915">
    <property type="entry name" value="PRK05441.1"/>
    <property type="match status" value="1"/>
</dbReference>
<dbReference type="CDD" id="cd05007">
    <property type="entry name" value="SIS_Etherase"/>
    <property type="match status" value="1"/>
</dbReference>
<dbReference type="NCBIfam" id="NF009222">
    <property type="entry name" value="PRK12570.1"/>
    <property type="match status" value="1"/>
</dbReference>
<dbReference type="SUPFAM" id="SSF53697">
    <property type="entry name" value="SIS domain"/>
    <property type="match status" value="1"/>
</dbReference>
<evidence type="ECO:0000313" key="4">
    <source>
        <dbReference type="EMBL" id="EFR01732.1"/>
    </source>
</evidence>
<dbReference type="eggNOG" id="ENOG502QS2J">
    <property type="taxonomic scope" value="Eukaryota"/>
</dbReference>
<dbReference type="InterPro" id="IPR005486">
    <property type="entry name" value="Glucokinase_regulatory_CS"/>
</dbReference>
<dbReference type="VEuPathDB" id="FungiDB:MGYG_04733"/>
<dbReference type="AlphaFoldDB" id="E4UWH6"/>
<evidence type="ECO:0000259" key="3">
    <source>
        <dbReference type="PROSITE" id="PS51464"/>
    </source>
</evidence>
<reference evidence="5" key="1">
    <citation type="journal article" date="2012" name="MBio">
        <title>Comparative genome analysis of Trichophyton rubrum and related dermatophytes reveals candidate genes involved in infection.</title>
        <authorList>
            <person name="Martinez D.A."/>
            <person name="Oliver B.G."/>
            <person name="Graeser Y."/>
            <person name="Goldberg J.M."/>
            <person name="Li W."/>
            <person name="Martinez-Rossi N.M."/>
            <person name="Monod M."/>
            <person name="Shelest E."/>
            <person name="Barton R.C."/>
            <person name="Birch E."/>
            <person name="Brakhage A.A."/>
            <person name="Chen Z."/>
            <person name="Gurr S.J."/>
            <person name="Heiman D."/>
            <person name="Heitman J."/>
            <person name="Kosti I."/>
            <person name="Rossi A."/>
            <person name="Saif S."/>
            <person name="Samalova M."/>
            <person name="Saunders C.W."/>
            <person name="Shea T."/>
            <person name="Summerbell R.C."/>
            <person name="Xu J."/>
            <person name="Young S."/>
            <person name="Zeng Q."/>
            <person name="Birren B.W."/>
            <person name="Cuomo C.A."/>
            <person name="White T.C."/>
        </authorList>
    </citation>
    <scope>NUCLEOTIDE SEQUENCE [LARGE SCALE GENOMIC DNA]</scope>
    <source>
        <strain evidence="5">ATCC MYA-4604 / CBS 118893</strain>
    </source>
</reference>
<dbReference type="HAMAP" id="MF_00068">
    <property type="entry name" value="MurQ"/>
    <property type="match status" value="1"/>
</dbReference>
<dbReference type="GeneID" id="10027411"/>
<evidence type="ECO:0000256" key="1">
    <source>
        <dbReference type="ARBA" id="ARBA00023239"/>
    </source>
</evidence>
<dbReference type="InterPro" id="IPR005488">
    <property type="entry name" value="Etherase_MurQ"/>
</dbReference>
<keyword evidence="1" id="KW-0456">Lyase</keyword>
<dbReference type="STRING" id="535722.E4UWH6"/>
<evidence type="ECO:0000256" key="2">
    <source>
        <dbReference type="ARBA" id="ARBA00023277"/>
    </source>
</evidence>
<dbReference type="InterPro" id="IPR043129">
    <property type="entry name" value="ATPase_NBD"/>
</dbReference>
<dbReference type="OrthoDB" id="311172at2759"/>
<dbReference type="InterPro" id="IPR040190">
    <property type="entry name" value="MURQ/GCKR"/>
</dbReference>
<dbReference type="GO" id="GO:0004857">
    <property type="term" value="F:enzyme inhibitor activity"/>
    <property type="evidence" value="ECO:0007669"/>
    <property type="project" value="TreeGrafter"/>
</dbReference>
<organism evidence="5">
    <name type="scientific">Arthroderma gypseum (strain ATCC MYA-4604 / CBS 118893)</name>
    <name type="common">Microsporum gypseum</name>
    <dbReference type="NCBI Taxonomy" id="535722"/>
    <lineage>
        <taxon>Eukaryota</taxon>
        <taxon>Fungi</taxon>
        <taxon>Dikarya</taxon>
        <taxon>Ascomycota</taxon>
        <taxon>Pezizomycotina</taxon>
        <taxon>Eurotiomycetes</taxon>
        <taxon>Eurotiomycetidae</taxon>
        <taxon>Onygenales</taxon>
        <taxon>Arthrodermataceae</taxon>
        <taxon>Nannizzia</taxon>
    </lineage>
</organism>
<dbReference type="FunFam" id="3.40.50.10490:FF:000014">
    <property type="entry name" value="N-acetylmuramic acid 6-phosphate etherase"/>
    <property type="match status" value="1"/>
</dbReference>
<dbReference type="PANTHER" id="PTHR10088:SF4">
    <property type="entry name" value="GLUCOKINASE REGULATORY PROTEIN"/>
    <property type="match status" value="1"/>
</dbReference>
<sequence>MGSFIDLSTLQTEGLNPRTTNIDQVSTVELCHLINDEDVTVPGAIGSHIPTIAAAIDALAPRVSQGGRVVYVGAGTSGRLGVVDASEIPPTFSAPFGQFVALIAGGDAAMRKAQEGAEDDYHGGKRDLESLNLDPELDSLIGIAASGRTPYVLSCLEYAKTLGCITVGVACSHPSTMSASGLVDYMINPVTGPEVITGSTRMKAGTATKLVLNMLSTGIMIKIGKTYGNMMVDVKTSNLKLQQRSRNIIRNLSGSACPSTDEDIDELLQRCDGSVKLSLAVLALNSTPEHARTKLEASGGKLSALLIAGTTSKYGPKVVEVSRSTFEPVKFILYIDGGGTKCRAIVVSSLSHRGEGEAGPCNVSDLSLDSAILAIILAAERALDNLSSRLQPKNRALNLQNVEFTAIWIGVAGYDRPQMKWALDPKLSSEFRLAKNGTLKLSNDIEVLALAPSANDGLSTNCPSTNIVLVSGTGSVAVRYCYDGSTGKVAPNGRSGGWGHLLGDDGSGFDVGRSAIRSTLFSLDILRHSSSSNGTDGMLSPLSQRVLDHFGISQDTNNYDLLSAILTDTGTESSNRCPKNKVASVARLVLDAFKPPKHQPSADPSRVDGEAHEIIIQGIRGLIRTLKPLLPQTADSGNCNLILGGGLLSGENDVYRSELMSELEKDGIIPQIISSTTVVNDPCSVGAKILEATYLK</sequence>
<dbReference type="PROSITE" id="PS51464">
    <property type="entry name" value="SIS"/>
    <property type="match status" value="1"/>
</dbReference>
<gene>
    <name evidence="4" type="ORF">MGYG_04733</name>
</gene>
<dbReference type="NCBIfam" id="TIGR00274">
    <property type="entry name" value="N-acetylmuramic acid 6-phosphate etherase"/>
    <property type="match status" value="1"/>
</dbReference>
<keyword evidence="5" id="KW-1185">Reference proteome</keyword>
<accession>E4UWH6</accession>
<dbReference type="InterPro" id="IPR046348">
    <property type="entry name" value="SIS_dom_sf"/>
</dbReference>
<dbReference type="GO" id="GO:0070095">
    <property type="term" value="F:fructose-6-phosphate binding"/>
    <property type="evidence" value="ECO:0007669"/>
    <property type="project" value="TreeGrafter"/>
</dbReference>
<dbReference type="GO" id="GO:0005829">
    <property type="term" value="C:cytosol"/>
    <property type="evidence" value="ECO:0007669"/>
    <property type="project" value="TreeGrafter"/>
</dbReference>
<dbReference type="HOGENOM" id="CLU_022562_0_0_1"/>
<dbReference type="EMBL" id="DS989825">
    <property type="protein sequence ID" value="EFR01732.1"/>
    <property type="molecule type" value="Genomic_DNA"/>
</dbReference>
<dbReference type="InterPro" id="IPR001347">
    <property type="entry name" value="SIS_dom"/>
</dbReference>
<dbReference type="GO" id="GO:0019899">
    <property type="term" value="F:enzyme binding"/>
    <property type="evidence" value="ECO:0007669"/>
    <property type="project" value="TreeGrafter"/>
</dbReference>
<dbReference type="PANTHER" id="PTHR10088">
    <property type="entry name" value="GLUCOKINASE REGULATORY PROTEIN"/>
    <property type="match status" value="1"/>
</dbReference>
<dbReference type="Gene3D" id="3.30.420.40">
    <property type="match status" value="1"/>
</dbReference>
<dbReference type="GO" id="GO:0030246">
    <property type="term" value="F:carbohydrate binding"/>
    <property type="evidence" value="ECO:0007669"/>
    <property type="project" value="TreeGrafter"/>
</dbReference>
<evidence type="ECO:0000313" key="5">
    <source>
        <dbReference type="Proteomes" id="UP000002669"/>
    </source>
</evidence>